<keyword evidence="3" id="KW-1185">Reference proteome</keyword>
<name>A0AAN1WKN5_9GAMM</name>
<organism evidence="2 3">
    <name type="scientific">Marinagarivorans cellulosilyticus</name>
    <dbReference type="NCBI Taxonomy" id="2721545"/>
    <lineage>
        <taxon>Bacteria</taxon>
        <taxon>Pseudomonadati</taxon>
        <taxon>Pseudomonadota</taxon>
        <taxon>Gammaproteobacteria</taxon>
        <taxon>Cellvibrionales</taxon>
        <taxon>Cellvibrionaceae</taxon>
        <taxon>Marinagarivorans</taxon>
    </lineage>
</organism>
<dbReference type="AlphaFoldDB" id="A0AAN1WKN5"/>
<sequence>MARLRFVVVLWRGLRWPVSVRIRKRLKCWPFKRKDVGVMNKIVRKNRKKAKAKQQTPEMMFNQALERYQRFKNKNAKFEQEMHDLIARVKLEVDEYEISKHEQVYALTKKIIPFFSKKTLPEYLREELFDWIDNNMCMLGHGPYE</sequence>
<keyword evidence="1" id="KW-0175">Coiled coil</keyword>
<dbReference type="KEGG" id="marq:MARGE09_P3560"/>
<feature type="coiled-coil region" evidence="1">
    <location>
        <begin position="61"/>
        <end position="88"/>
    </location>
</feature>
<dbReference type="Proteomes" id="UP001320119">
    <property type="component" value="Chromosome"/>
</dbReference>
<accession>A0AAN1WKN5</accession>
<evidence type="ECO:0000313" key="2">
    <source>
        <dbReference type="EMBL" id="BCD99358.1"/>
    </source>
</evidence>
<dbReference type="EMBL" id="AP023086">
    <property type="protein sequence ID" value="BCD99358.1"/>
    <property type="molecule type" value="Genomic_DNA"/>
</dbReference>
<gene>
    <name evidence="2" type="ORF">MARGE09_P3560</name>
</gene>
<reference evidence="2 3" key="1">
    <citation type="journal article" date="2022" name="IScience">
        <title>An ultrasensitive nanofiber-based assay for enzymatic hydrolysis and deep-sea microbial degradation of cellulose.</title>
        <authorList>
            <person name="Tsudome M."/>
            <person name="Tachioka M."/>
            <person name="Miyazaki M."/>
            <person name="Uchimura K."/>
            <person name="Tsuda M."/>
            <person name="Takaki Y."/>
            <person name="Deguchi S."/>
        </authorList>
    </citation>
    <scope>NUCLEOTIDE SEQUENCE [LARGE SCALE GENOMIC DNA]</scope>
    <source>
        <strain evidence="2 3">GE09</strain>
    </source>
</reference>
<evidence type="ECO:0000256" key="1">
    <source>
        <dbReference type="SAM" id="Coils"/>
    </source>
</evidence>
<evidence type="ECO:0000313" key="3">
    <source>
        <dbReference type="Proteomes" id="UP001320119"/>
    </source>
</evidence>
<proteinExistence type="predicted"/>
<protein>
    <submittedName>
        <fullName evidence="2">Uncharacterized protein</fullName>
    </submittedName>
</protein>